<protein>
    <submittedName>
        <fullName evidence="3">Uncharacterized protein</fullName>
    </submittedName>
</protein>
<keyword evidence="2" id="KW-1185">Reference proteome</keyword>
<evidence type="ECO:0000313" key="3">
    <source>
        <dbReference type="WBParaSite" id="Hba_19379"/>
    </source>
</evidence>
<evidence type="ECO:0000313" key="2">
    <source>
        <dbReference type="Proteomes" id="UP000095283"/>
    </source>
</evidence>
<reference evidence="3" key="1">
    <citation type="submission" date="2016-11" db="UniProtKB">
        <authorList>
            <consortium name="WormBaseParasite"/>
        </authorList>
    </citation>
    <scope>IDENTIFICATION</scope>
</reference>
<dbReference type="Proteomes" id="UP000095283">
    <property type="component" value="Unplaced"/>
</dbReference>
<name>A0A1I7XPW2_HETBA</name>
<accession>A0A1I7XPW2</accession>
<proteinExistence type="predicted"/>
<evidence type="ECO:0000256" key="1">
    <source>
        <dbReference type="SAM" id="MobiDB-lite"/>
    </source>
</evidence>
<feature type="compositionally biased region" description="Basic and acidic residues" evidence="1">
    <location>
        <begin position="1"/>
        <end position="12"/>
    </location>
</feature>
<feature type="region of interest" description="Disordered" evidence="1">
    <location>
        <begin position="1"/>
        <end position="25"/>
    </location>
</feature>
<organism evidence="2 3">
    <name type="scientific">Heterorhabditis bacteriophora</name>
    <name type="common">Entomopathogenic nematode worm</name>
    <dbReference type="NCBI Taxonomy" id="37862"/>
    <lineage>
        <taxon>Eukaryota</taxon>
        <taxon>Metazoa</taxon>
        <taxon>Ecdysozoa</taxon>
        <taxon>Nematoda</taxon>
        <taxon>Chromadorea</taxon>
        <taxon>Rhabditida</taxon>
        <taxon>Rhabditina</taxon>
        <taxon>Rhabditomorpha</taxon>
        <taxon>Strongyloidea</taxon>
        <taxon>Heterorhabditidae</taxon>
        <taxon>Heterorhabditis</taxon>
    </lineage>
</organism>
<dbReference type="WBParaSite" id="Hba_19379">
    <property type="protein sequence ID" value="Hba_19379"/>
    <property type="gene ID" value="Hba_19379"/>
</dbReference>
<dbReference type="AlphaFoldDB" id="A0A1I7XPW2"/>
<sequence length="84" mass="9024">MERLRGCWRNREAGGGSMEAGQADGLSLAVPPGAAASATQPYTHKLSSNTYILNFGECSLYGLILLKLIKEILYLSGDTGCFIR</sequence>